<organism evidence="2">
    <name type="scientific">Pseudarthrobacter sulfonivorans</name>
    <dbReference type="NCBI Taxonomy" id="121292"/>
    <lineage>
        <taxon>Bacteria</taxon>
        <taxon>Bacillati</taxon>
        <taxon>Actinomycetota</taxon>
        <taxon>Actinomycetes</taxon>
        <taxon>Micrococcales</taxon>
        <taxon>Micrococcaceae</taxon>
        <taxon>Pseudarthrobacter</taxon>
    </lineage>
</organism>
<dbReference type="EMBL" id="CP013747">
    <property type="protein sequence ID" value="ALV42308.1"/>
    <property type="molecule type" value="Genomic_DNA"/>
</dbReference>
<dbReference type="AlphaFoldDB" id="A0A0U3QPN6"/>
<feature type="transmembrane region" description="Helical" evidence="1">
    <location>
        <begin position="123"/>
        <end position="142"/>
    </location>
</feature>
<evidence type="ECO:0000256" key="1">
    <source>
        <dbReference type="SAM" id="Phobius"/>
    </source>
</evidence>
<keyword evidence="1" id="KW-0472">Membrane</keyword>
<reference evidence="2 3" key="1">
    <citation type="submission" date="2015-12" db="EMBL/GenBank/DDBJ databases">
        <authorList>
            <person name="Shamseldin A."/>
            <person name="Moawad H."/>
            <person name="Abd El-Rahim W.M."/>
            <person name="Sadowsky M.J."/>
        </authorList>
    </citation>
    <scope>NUCLEOTIDE SEQUENCE [LARGE SCALE GENOMIC DNA]</scope>
    <source>
        <strain evidence="2 3">Ar51</strain>
    </source>
</reference>
<dbReference type="RefSeq" id="WP_058931425.1">
    <property type="nucleotide sequence ID" value="NZ_CP013747.1"/>
</dbReference>
<dbReference type="STRING" id="121292.AU252_15100"/>
<evidence type="ECO:0000313" key="3">
    <source>
        <dbReference type="Proteomes" id="UP000065151"/>
    </source>
</evidence>
<proteinExistence type="predicted"/>
<dbReference type="Proteomes" id="UP000065151">
    <property type="component" value="Chromosome"/>
</dbReference>
<sequence>MDETTESPTPAQAQELLAKAQWIGATSINAASWPVAMVFTSLAILGSMLMIGMQIVSHTGYGAPLLATAVGIWGAATACIWPMFQTSTKAGYTRRFLTSLIAYFFLYSVALVVGASLFRDGNIWFYVSAAVVLAGVGLAAAFRELRA</sequence>
<keyword evidence="1" id="KW-0812">Transmembrane</keyword>
<name>A0A0U3QPN6_9MICC</name>
<keyword evidence="1" id="KW-1133">Transmembrane helix</keyword>
<evidence type="ECO:0000313" key="2">
    <source>
        <dbReference type="EMBL" id="ALV42308.1"/>
    </source>
</evidence>
<protein>
    <submittedName>
        <fullName evidence="2">Uncharacterized protein</fullName>
    </submittedName>
</protein>
<feature type="transmembrane region" description="Helical" evidence="1">
    <location>
        <begin position="61"/>
        <end position="84"/>
    </location>
</feature>
<feature type="transmembrane region" description="Helical" evidence="1">
    <location>
        <begin position="35"/>
        <end position="55"/>
    </location>
</feature>
<accession>A0A0U3QPN6</accession>
<gene>
    <name evidence="2" type="ORF">AU252_15100</name>
</gene>
<feature type="transmembrane region" description="Helical" evidence="1">
    <location>
        <begin position="96"/>
        <end position="117"/>
    </location>
</feature>
<dbReference type="KEGG" id="psul:AU252_15100"/>